<feature type="region of interest" description="Disordered" evidence="6">
    <location>
        <begin position="1"/>
        <end position="20"/>
    </location>
</feature>
<sequence length="149" mass="17309">MADDAGAAASQRDTLTLARSQERRLPQPLPPLQIRVRPWWFPVHELRHPLVFYLEVWQADLIFGPHRDVIPEMEWMSQSLLSVDMVDNDNLVEVKVFGRPRVQNRVKTMILGLAWFYQERRARAEKMKQLEENLKSSASGSYPAKDALL</sequence>
<reference evidence="8" key="3">
    <citation type="submission" date="2025-09" db="UniProtKB">
        <authorList>
            <consortium name="Ensembl"/>
        </authorList>
    </citation>
    <scope>IDENTIFICATION</scope>
</reference>
<protein>
    <submittedName>
        <fullName evidence="8">Oocyte expressed protein</fullName>
    </submittedName>
</protein>
<name>H0X9J2_OTOGA</name>
<evidence type="ECO:0000256" key="3">
    <source>
        <dbReference type="ARBA" id="ARBA00009081"/>
    </source>
</evidence>
<dbReference type="GO" id="GO:0005737">
    <property type="term" value="C:cytoplasm"/>
    <property type="evidence" value="ECO:0007669"/>
    <property type="project" value="UniProtKB-SubCell"/>
</dbReference>
<dbReference type="FunCoup" id="H0X9J2">
    <property type="interactions" value="15"/>
</dbReference>
<evidence type="ECO:0000256" key="1">
    <source>
        <dbReference type="ARBA" id="ARBA00004123"/>
    </source>
</evidence>
<dbReference type="HOGENOM" id="CLU_146793_0_0_1"/>
<dbReference type="InParanoid" id="H0X9J2"/>
<reference evidence="8" key="2">
    <citation type="submission" date="2025-08" db="UniProtKB">
        <authorList>
            <consortium name="Ensembl"/>
        </authorList>
    </citation>
    <scope>IDENTIFICATION</scope>
</reference>
<evidence type="ECO:0000256" key="5">
    <source>
        <dbReference type="ARBA" id="ARBA00023242"/>
    </source>
</evidence>
<dbReference type="Pfam" id="PF16005">
    <property type="entry name" value="MOEP19"/>
    <property type="match status" value="1"/>
</dbReference>
<dbReference type="PANTHER" id="PTHR19447">
    <property type="entry name" value="OOCYTE-EXPRESSED PROTEIN HOMOLOG-RELATED"/>
    <property type="match status" value="1"/>
</dbReference>
<dbReference type="EMBL" id="AAQR03067298">
    <property type="status" value="NOT_ANNOTATED_CDS"/>
    <property type="molecule type" value="Genomic_DNA"/>
</dbReference>
<dbReference type="Proteomes" id="UP000005225">
    <property type="component" value="Unassembled WGS sequence"/>
</dbReference>
<evidence type="ECO:0000256" key="2">
    <source>
        <dbReference type="ARBA" id="ARBA00004496"/>
    </source>
</evidence>
<reference evidence="9" key="1">
    <citation type="submission" date="2011-03" db="EMBL/GenBank/DDBJ databases">
        <title>Version 3 of the genome sequence of Otolemur garnettii (Bushbaby).</title>
        <authorList>
            <consortium name="The Broad Institute Genome Sequencing Platform"/>
            <person name="Di Palma F."/>
            <person name="Johnson J."/>
            <person name="Lander E.S."/>
            <person name="Lindblad-Toh K."/>
            <person name="Jaffe D.B."/>
            <person name="Gnerre S."/>
            <person name="MacCallum I."/>
            <person name="Przybylski D."/>
            <person name="Ribeiro F.J."/>
            <person name="Burton J.N."/>
            <person name="Walker B.J."/>
            <person name="Sharpe T."/>
            <person name="Hall G."/>
        </authorList>
    </citation>
    <scope>NUCLEOTIDE SEQUENCE [LARGE SCALE GENOMIC DNA]</scope>
</reference>
<evidence type="ECO:0000313" key="9">
    <source>
        <dbReference type="Proteomes" id="UP000005225"/>
    </source>
</evidence>
<dbReference type="eggNOG" id="ENOG502RU0M">
    <property type="taxonomic scope" value="Eukaryota"/>
</dbReference>
<dbReference type="GO" id="GO:0003723">
    <property type="term" value="F:RNA binding"/>
    <property type="evidence" value="ECO:0007669"/>
    <property type="project" value="InterPro"/>
</dbReference>
<organism evidence="8 9">
    <name type="scientific">Otolemur garnettii</name>
    <name type="common">Small-eared galago</name>
    <name type="synonym">Garnett's greater bushbaby</name>
    <dbReference type="NCBI Taxonomy" id="30611"/>
    <lineage>
        <taxon>Eukaryota</taxon>
        <taxon>Metazoa</taxon>
        <taxon>Chordata</taxon>
        <taxon>Craniata</taxon>
        <taxon>Vertebrata</taxon>
        <taxon>Euteleostomi</taxon>
        <taxon>Mammalia</taxon>
        <taxon>Eutheria</taxon>
        <taxon>Euarchontoglires</taxon>
        <taxon>Primates</taxon>
        <taxon>Strepsirrhini</taxon>
        <taxon>Lorisiformes</taxon>
        <taxon>Galagidae</taxon>
        <taxon>Otolemur</taxon>
    </lineage>
</organism>
<accession>H0X9J2</accession>
<proteinExistence type="inferred from homology"/>
<dbReference type="PANTHER" id="PTHR19447:SF14">
    <property type="entry name" value="OOCYTE-EXPRESSED PROTEIN HOMOLOG"/>
    <property type="match status" value="1"/>
</dbReference>
<dbReference type="GO" id="GO:0035088">
    <property type="term" value="P:establishment or maintenance of apical/basal cell polarity"/>
    <property type="evidence" value="ECO:0007669"/>
    <property type="project" value="TreeGrafter"/>
</dbReference>
<keyword evidence="4" id="KW-0963">Cytoplasm</keyword>
<evidence type="ECO:0000313" key="8">
    <source>
        <dbReference type="Ensembl" id="ENSOGAP00000012233.2"/>
    </source>
</evidence>
<dbReference type="CDD" id="cd12795">
    <property type="entry name" value="FILIA_N_like"/>
    <property type="match status" value="1"/>
</dbReference>
<dbReference type="AlphaFoldDB" id="H0X9J2"/>
<evidence type="ECO:0000256" key="6">
    <source>
        <dbReference type="SAM" id="MobiDB-lite"/>
    </source>
</evidence>
<dbReference type="STRING" id="30611.ENSOGAP00000012233"/>
<dbReference type="Ensembl" id="ENSOGAT00000013660.2">
    <property type="protein sequence ID" value="ENSOGAP00000012233.2"/>
    <property type="gene ID" value="ENSOGAG00000013658.2"/>
</dbReference>
<dbReference type="OMA" id="RVRPWWF"/>
<dbReference type="GO" id="GO:0106333">
    <property type="term" value="C:subcortical maternal complex"/>
    <property type="evidence" value="ECO:0007669"/>
    <property type="project" value="Ensembl"/>
</dbReference>
<evidence type="ECO:0000259" key="7">
    <source>
        <dbReference type="Pfam" id="PF16005"/>
    </source>
</evidence>
<dbReference type="GO" id="GO:0009880">
    <property type="term" value="P:embryonic pattern specification"/>
    <property type="evidence" value="ECO:0007669"/>
    <property type="project" value="TreeGrafter"/>
</dbReference>
<keyword evidence="5" id="KW-0539">Nucleus</keyword>
<dbReference type="Gene3D" id="3.30.1370.10">
    <property type="entry name" value="K Homology domain, type 1"/>
    <property type="match status" value="1"/>
</dbReference>
<dbReference type="GeneTree" id="ENSGT00940000162097"/>
<dbReference type="InterPro" id="IPR031952">
    <property type="entry name" value="MOEP19_KH-like"/>
</dbReference>
<keyword evidence="9" id="KW-1185">Reference proteome</keyword>
<comment type="subcellular location">
    <subcellularLocation>
        <location evidence="2">Cytoplasm</location>
    </subcellularLocation>
    <subcellularLocation>
        <location evidence="1">Nucleus</location>
    </subcellularLocation>
</comment>
<dbReference type="InterPro" id="IPR051778">
    <property type="entry name" value="KHDC1"/>
</dbReference>
<comment type="similarity">
    <text evidence="3">Belongs to the KHDC1 family.</text>
</comment>
<dbReference type="GO" id="GO:0005634">
    <property type="term" value="C:nucleus"/>
    <property type="evidence" value="ECO:0007669"/>
    <property type="project" value="UniProtKB-SubCell"/>
</dbReference>
<evidence type="ECO:0000256" key="4">
    <source>
        <dbReference type="ARBA" id="ARBA00022490"/>
    </source>
</evidence>
<feature type="domain" description="KH-like RNA-binding" evidence="7">
    <location>
        <begin position="37"/>
        <end position="121"/>
    </location>
</feature>
<dbReference type="InterPro" id="IPR036612">
    <property type="entry name" value="KH_dom_type_1_sf"/>
</dbReference>